<evidence type="ECO:0000313" key="2">
    <source>
        <dbReference type="EMBL" id="BBX82717.1"/>
    </source>
</evidence>
<accession>A0ABM7I861</accession>
<evidence type="ECO:0000313" key="3">
    <source>
        <dbReference type="Proteomes" id="UP000465609"/>
    </source>
</evidence>
<sequence length="130" mass="13250">MCANDGPPMVAAVPISRGNLPRIRQGPHFSIAANGQSRPIQREGDIMFSNHNITKVAGTALLSGSLTLVGFGLAAGTAQAFNPQPDPPGKPITVSVTPQISSPGTIRGFNPTPEPPKAVTGGIRGCDGSV</sequence>
<protein>
    <submittedName>
        <fullName evidence="2">Uncharacterized protein</fullName>
    </submittedName>
</protein>
<gene>
    <name evidence="2" type="ORF">MAUB_05900</name>
</gene>
<name>A0ABM7I861_9MYCO</name>
<evidence type="ECO:0000256" key="1">
    <source>
        <dbReference type="SAM" id="MobiDB-lite"/>
    </source>
</evidence>
<keyword evidence="3" id="KW-1185">Reference proteome</keyword>
<reference evidence="2 3" key="1">
    <citation type="journal article" date="2019" name="Emerg. Microbes Infect.">
        <title>Comprehensive subspecies identification of 175 nontuberculous mycobacteria species based on 7547 genomic profiles.</title>
        <authorList>
            <person name="Matsumoto Y."/>
            <person name="Kinjo T."/>
            <person name="Motooka D."/>
            <person name="Nabeya D."/>
            <person name="Jung N."/>
            <person name="Uechi K."/>
            <person name="Horii T."/>
            <person name="Iida T."/>
            <person name="Fujita J."/>
            <person name="Nakamura S."/>
        </authorList>
    </citation>
    <scope>NUCLEOTIDE SEQUENCE [LARGE SCALE GENOMIC DNA]</scope>
    <source>
        <strain evidence="2 3">JCM 15296</strain>
    </source>
</reference>
<proteinExistence type="predicted"/>
<dbReference type="EMBL" id="AP022577">
    <property type="protein sequence ID" value="BBX82717.1"/>
    <property type="molecule type" value="Genomic_DNA"/>
</dbReference>
<feature type="region of interest" description="Disordered" evidence="1">
    <location>
        <begin position="100"/>
        <end position="130"/>
    </location>
</feature>
<organism evidence="2 3">
    <name type="scientific">Mycolicibacterium aubagnense</name>
    <dbReference type="NCBI Taxonomy" id="319707"/>
    <lineage>
        <taxon>Bacteria</taxon>
        <taxon>Bacillati</taxon>
        <taxon>Actinomycetota</taxon>
        <taxon>Actinomycetes</taxon>
        <taxon>Mycobacteriales</taxon>
        <taxon>Mycobacteriaceae</taxon>
        <taxon>Mycolicibacterium</taxon>
    </lineage>
</organism>
<dbReference type="Proteomes" id="UP000465609">
    <property type="component" value="Chromosome"/>
</dbReference>